<dbReference type="EMBL" id="KN825735">
    <property type="protein sequence ID" value="KIK81762.1"/>
    <property type="molecule type" value="Genomic_DNA"/>
</dbReference>
<name>A0A0D0CGA8_9AGAM</name>
<organism evidence="1 2">
    <name type="scientific">Paxillus rubicundulus Ve08.2h10</name>
    <dbReference type="NCBI Taxonomy" id="930991"/>
    <lineage>
        <taxon>Eukaryota</taxon>
        <taxon>Fungi</taxon>
        <taxon>Dikarya</taxon>
        <taxon>Basidiomycota</taxon>
        <taxon>Agaricomycotina</taxon>
        <taxon>Agaricomycetes</taxon>
        <taxon>Agaricomycetidae</taxon>
        <taxon>Boletales</taxon>
        <taxon>Paxilineae</taxon>
        <taxon>Paxillaceae</taxon>
        <taxon>Paxillus</taxon>
    </lineage>
</organism>
<keyword evidence="2" id="KW-1185">Reference proteome</keyword>
<dbReference type="AlphaFoldDB" id="A0A0D0CGA8"/>
<evidence type="ECO:0000313" key="1">
    <source>
        <dbReference type="EMBL" id="KIK81762.1"/>
    </source>
</evidence>
<dbReference type="Proteomes" id="UP000054538">
    <property type="component" value="Unassembled WGS sequence"/>
</dbReference>
<gene>
    <name evidence="1" type="ORF">PAXRUDRAFT_27783</name>
</gene>
<reference evidence="1 2" key="1">
    <citation type="submission" date="2014-04" db="EMBL/GenBank/DDBJ databases">
        <authorList>
            <consortium name="DOE Joint Genome Institute"/>
            <person name="Kuo A."/>
            <person name="Kohler A."/>
            <person name="Jargeat P."/>
            <person name="Nagy L.G."/>
            <person name="Floudas D."/>
            <person name="Copeland A."/>
            <person name="Barry K.W."/>
            <person name="Cichocki N."/>
            <person name="Veneault-Fourrey C."/>
            <person name="LaButti K."/>
            <person name="Lindquist E.A."/>
            <person name="Lipzen A."/>
            <person name="Lundell T."/>
            <person name="Morin E."/>
            <person name="Murat C."/>
            <person name="Sun H."/>
            <person name="Tunlid A."/>
            <person name="Henrissat B."/>
            <person name="Grigoriev I.V."/>
            <person name="Hibbett D.S."/>
            <person name="Martin F."/>
            <person name="Nordberg H.P."/>
            <person name="Cantor M.N."/>
            <person name="Hua S.X."/>
        </authorList>
    </citation>
    <scope>NUCLEOTIDE SEQUENCE [LARGE SCALE GENOMIC DNA]</scope>
    <source>
        <strain evidence="1 2">Ve08.2h10</strain>
    </source>
</reference>
<accession>A0A0D0CGA8</accession>
<dbReference type="HOGENOM" id="CLU_1409215_0_0_1"/>
<evidence type="ECO:0000313" key="2">
    <source>
        <dbReference type="Proteomes" id="UP000054538"/>
    </source>
</evidence>
<proteinExistence type="predicted"/>
<sequence>MACGMLTSARVKMADPKVKISIPAFDVASNYMIENRMRTTWVVIARFYLILVEKCTAVGIPHDGKNLKWKDLLNYSNGIQPFGLRFNYHNLSILHMNALIVSYLKHVMCSNFRNSPVNPKLKTIKVKECKHVDIPDGEFTIKPWPEDTSNIFHVLMHLICLFLVECVESRKKTNGGWTFPWWCLLIEAYTAQS</sequence>
<dbReference type="InParanoid" id="A0A0D0CGA8"/>
<reference evidence="2" key="2">
    <citation type="submission" date="2015-01" db="EMBL/GenBank/DDBJ databases">
        <title>Evolutionary Origins and Diversification of the Mycorrhizal Mutualists.</title>
        <authorList>
            <consortium name="DOE Joint Genome Institute"/>
            <consortium name="Mycorrhizal Genomics Consortium"/>
            <person name="Kohler A."/>
            <person name="Kuo A."/>
            <person name="Nagy L.G."/>
            <person name="Floudas D."/>
            <person name="Copeland A."/>
            <person name="Barry K.W."/>
            <person name="Cichocki N."/>
            <person name="Veneault-Fourrey C."/>
            <person name="LaButti K."/>
            <person name="Lindquist E.A."/>
            <person name="Lipzen A."/>
            <person name="Lundell T."/>
            <person name="Morin E."/>
            <person name="Murat C."/>
            <person name="Riley R."/>
            <person name="Ohm R."/>
            <person name="Sun H."/>
            <person name="Tunlid A."/>
            <person name="Henrissat B."/>
            <person name="Grigoriev I.V."/>
            <person name="Hibbett D.S."/>
            <person name="Martin F."/>
        </authorList>
    </citation>
    <scope>NUCLEOTIDE SEQUENCE [LARGE SCALE GENOMIC DNA]</scope>
    <source>
        <strain evidence="2">Ve08.2h10</strain>
    </source>
</reference>
<protein>
    <submittedName>
        <fullName evidence="1">Uncharacterized protein</fullName>
    </submittedName>
</protein>
<dbReference type="OrthoDB" id="2686566at2759"/>